<dbReference type="AlphaFoldDB" id="A0A508TIN1"/>
<feature type="compositionally biased region" description="Basic residues" evidence="1">
    <location>
        <begin position="190"/>
        <end position="202"/>
    </location>
</feature>
<reference evidence="2" key="1">
    <citation type="submission" date="2019-02" db="EMBL/GenBank/DDBJ databases">
        <authorList>
            <person name="Pothier F.J."/>
        </authorList>
    </citation>
    <scope>NUCLEOTIDE SEQUENCE</scope>
    <source>
        <strain evidence="2">CI-1B</strain>
    </source>
</reference>
<protein>
    <submittedName>
        <fullName evidence="2">Uncharacterized protein</fullName>
    </submittedName>
</protein>
<evidence type="ECO:0000313" key="2">
    <source>
        <dbReference type="EMBL" id="VIO74175.1"/>
    </source>
</evidence>
<organism evidence="2 3">
    <name type="scientific">Bradyrhizobium ivorense</name>
    <dbReference type="NCBI Taxonomy" id="2511166"/>
    <lineage>
        <taxon>Bacteria</taxon>
        <taxon>Pseudomonadati</taxon>
        <taxon>Pseudomonadota</taxon>
        <taxon>Alphaproteobacteria</taxon>
        <taxon>Hyphomicrobiales</taxon>
        <taxon>Nitrobacteraceae</taxon>
        <taxon>Bradyrhizobium</taxon>
    </lineage>
</organism>
<sequence length="202" mass="20650">MPQSDVRTNPLCGDREPLSIVRDGTFSRKSLLALLVLAPGLAGCSSASDMFSRDAEWFSRPGRLFIRNISIESPPLTPDKPVTSEDLVSADGGCPGMAPPAGAAGANALADGAPPPQPSGGSVALGHTECDVVRGIGAPDSVNLSNGPGGDRVAVVTWSRGARAGIYTFTAGRLTSVERGPDPVPEPKAAKPKKKKSATSHG</sequence>
<dbReference type="EMBL" id="CAADFC020000017">
    <property type="protein sequence ID" value="VIO74175.1"/>
    <property type="molecule type" value="Genomic_DNA"/>
</dbReference>
<accession>A0A508TIN1</accession>
<name>A0A508TIN1_9BRAD</name>
<feature type="region of interest" description="Disordered" evidence="1">
    <location>
        <begin position="172"/>
        <end position="202"/>
    </location>
</feature>
<keyword evidence="3" id="KW-1185">Reference proteome</keyword>
<gene>
    <name evidence="2" type="ORF">CI1B_51160</name>
</gene>
<dbReference type="Proteomes" id="UP000328092">
    <property type="component" value="Unassembled WGS sequence"/>
</dbReference>
<comment type="caution">
    <text evidence="2">The sequence shown here is derived from an EMBL/GenBank/DDBJ whole genome shotgun (WGS) entry which is preliminary data.</text>
</comment>
<evidence type="ECO:0000256" key="1">
    <source>
        <dbReference type="SAM" id="MobiDB-lite"/>
    </source>
</evidence>
<evidence type="ECO:0000313" key="3">
    <source>
        <dbReference type="Proteomes" id="UP000328092"/>
    </source>
</evidence>
<proteinExistence type="predicted"/>